<dbReference type="Proteomes" id="UP000053831">
    <property type="component" value="Unassembled WGS sequence"/>
</dbReference>
<dbReference type="OrthoDB" id="5427070at2759"/>
<name>A0A0M9VVU1_ESCWE</name>
<accession>A0A0M9VVU1</accession>
<comment type="caution">
    <text evidence="3">The sequence shown here is derived from an EMBL/GenBank/DDBJ whole genome shotgun (WGS) entry which is preliminary data.</text>
</comment>
<keyword evidence="2" id="KW-0472">Membrane</keyword>
<dbReference type="AlphaFoldDB" id="A0A0M9VVU1"/>
<keyword evidence="2" id="KW-0812">Transmembrane</keyword>
<gene>
    <name evidence="3" type="ORF">ESCO_006733</name>
</gene>
<dbReference type="EMBL" id="LGSR01000011">
    <property type="protein sequence ID" value="KOS21343.1"/>
    <property type="molecule type" value="Genomic_DNA"/>
</dbReference>
<keyword evidence="2" id="KW-1133">Transmembrane helix</keyword>
<protein>
    <submittedName>
        <fullName evidence="3">Uncharacterized protein</fullName>
    </submittedName>
</protein>
<reference evidence="3 4" key="1">
    <citation type="submission" date="2015-07" db="EMBL/GenBank/DDBJ databases">
        <title>The genome of the fungus Escovopsis weberi, a specialized disease agent of ant agriculture.</title>
        <authorList>
            <person name="de Man T.J."/>
            <person name="Stajich J.E."/>
            <person name="Kubicek C.P."/>
            <person name="Chenthamara K."/>
            <person name="Atanasova L."/>
            <person name="Druzhinina I.S."/>
            <person name="Birnbaum S."/>
            <person name="Barribeau S.M."/>
            <person name="Teiling C."/>
            <person name="Suen G."/>
            <person name="Currie C."/>
            <person name="Gerardo N.M."/>
        </authorList>
    </citation>
    <scope>NUCLEOTIDE SEQUENCE [LARGE SCALE GENOMIC DNA]</scope>
</reference>
<evidence type="ECO:0000256" key="1">
    <source>
        <dbReference type="SAM" id="MobiDB-lite"/>
    </source>
</evidence>
<evidence type="ECO:0000313" key="4">
    <source>
        <dbReference type="Proteomes" id="UP000053831"/>
    </source>
</evidence>
<sequence length="172" mass="19335">MAGTLNVIKVLIVPAIVSLTIFLLLTFLLIPFWRRYRLRYAQYLPLANINANLEGLSSRTSSLRDRIANYLFNLAFVSSWRSNRHLARASAVSGADNGDDDDDDDDSSGDDAAAIRALSAQMDGEELSAVRVETLRAWESHARAAMRPEYTRRLSRELEEGFRDDSDEEPDP</sequence>
<feature type="transmembrane region" description="Helical" evidence="2">
    <location>
        <begin position="12"/>
        <end position="33"/>
    </location>
</feature>
<feature type="compositionally biased region" description="Acidic residues" evidence="1">
    <location>
        <begin position="97"/>
        <end position="109"/>
    </location>
</feature>
<evidence type="ECO:0000256" key="2">
    <source>
        <dbReference type="SAM" id="Phobius"/>
    </source>
</evidence>
<keyword evidence="4" id="KW-1185">Reference proteome</keyword>
<dbReference type="STRING" id="150374.A0A0M9VVU1"/>
<proteinExistence type="predicted"/>
<feature type="region of interest" description="Disordered" evidence="1">
    <location>
        <begin position="91"/>
        <end position="110"/>
    </location>
</feature>
<organism evidence="3 4">
    <name type="scientific">Escovopsis weberi</name>
    <dbReference type="NCBI Taxonomy" id="150374"/>
    <lineage>
        <taxon>Eukaryota</taxon>
        <taxon>Fungi</taxon>
        <taxon>Dikarya</taxon>
        <taxon>Ascomycota</taxon>
        <taxon>Pezizomycotina</taxon>
        <taxon>Sordariomycetes</taxon>
        <taxon>Hypocreomycetidae</taxon>
        <taxon>Hypocreales</taxon>
        <taxon>Hypocreaceae</taxon>
        <taxon>Escovopsis</taxon>
    </lineage>
</organism>
<evidence type="ECO:0000313" key="3">
    <source>
        <dbReference type="EMBL" id="KOS21343.1"/>
    </source>
</evidence>